<gene>
    <name evidence="2" type="ORF">J4E96_04595</name>
</gene>
<proteinExistence type="predicted"/>
<feature type="compositionally biased region" description="Low complexity" evidence="1">
    <location>
        <begin position="1"/>
        <end position="18"/>
    </location>
</feature>
<dbReference type="EMBL" id="CP071868">
    <property type="protein sequence ID" value="QTE30287.1"/>
    <property type="molecule type" value="Genomic_DNA"/>
</dbReference>
<evidence type="ECO:0000256" key="1">
    <source>
        <dbReference type="SAM" id="MobiDB-lite"/>
    </source>
</evidence>
<dbReference type="Proteomes" id="UP000663937">
    <property type="component" value="Chromosome"/>
</dbReference>
<protein>
    <submittedName>
        <fullName evidence="2">Energy transducer TonB</fullName>
    </submittedName>
</protein>
<name>A0A8A4ZIE1_9MICO</name>
<keyword evidence="3" id="KW-1185">Reference proteome</keyword>
<organism evidence="2 3">
    <name type="scientific">Pengzhenrongella sicca</name>
    <dbReference type="NCBI Taxonomy" id="2819238"/>
    <lineage>
        <taxon>Bacteria</taxon>
        <taxon>Bacillati</taxon>
        <taxon>Actinomycetota</taxon>
        <taxon>Actinomycetes</taxon>
        <taxon>Micrococcales</taxon>
        <taxon>Pengzhenrongella</taxon>
    </lineage>
</organism>
<dbReference type="KEGG" id="psic:J4E96_04595"/>
<feature type="region of interest" description="Disordered" evidence="1">
    <location>
        <begin position="1"/>
        <end position="74"/>
    </location>
</feature>
<accession>A0A8A4ZIE1</accession>
<dbReference type="InterPro" id="IPR045596">
    <property type="entry name" value="DUF6459"/>
</dbReference>
<evidence type="ECO:0000313" key="2">
    <source>
        <dbReference type="EMBL" id="QTE30287.1"/>
    </source>
</evidence>
<dbReference type="Pfam" id="PF20060">
    <property type="entry name" value="DUF6459"/>
    <property type="match status" value="1"/>
</dbReference>
<dbReference type="RefSeq" id="WP_227424616.1">
    <property type="nucleotide sequence ID" value="NZ_CP071868.1"/>
</dbReference>
<reference evidence="2" key="1">
    <citation type="submission" date="2021-03" db="EMBL/GenBank/DDBJ databases">
        <title>Pengzhenrongella sicca gen. nov., sp. nov., a new member of suborder Micrococcineae isolated from High-Arctic tundra soil.</title>
        <authorList>
            <person name="Peng F."/>
        </authorList>
    </citation>
    <scope>NUCLEOTIDE SEQUENCE</scope>
    <source>
        <strain evidence="2">LRZ-2</strain>
    </source>
</reference>
<evidence type="ECO:0000313" key="3">
    <source>
        <dbReference type="Proteomes" id="UP000663937"/>
    </source>
</evidence>
<sequence>MTAPTVTADDAADSPSPVRARLVPTGAPPAQLLAPAGPPLAVAPAPSPVRELAGGLGADAPGRPRRPSLAGADGPLPDPTALCCAVVQAAVEALRGTRPLAQLCRWVSPEIYEQLEIRSELTRRVLGVGSHRATIRRIRLFRLGEGAAEATVVVDDGPRVRAVAIRLEGHRGQWRATALEIG</sequence>
<feature type="compositionally biased region" description="Low complexity" evidence="1">
    <location>
        <begin position="28"/>
        <end position="44"/>
    </location>
</feature>
<dbReference type="AlphaFoldDB" id="A0A8A4ZIE1"/>